<evidence type="ECO:0000313" key="4">
    <source>
        <dbReference type="EMBL" id="UZK54654.1"/>
    </source>
</evidence>
<gene>
    <name evidence="4" type="ORF">NEH16_11350</name>
</gene>
<accession>A0ABY6PQY7</accession>
<evidence type="ECO:0000256" key="2">
    <source>
        <dbReference type="SAM" id="Phobius"/>
    </source>
</evidence>
<dbReference type="Proteomes" id="UP001164963">
    <property type="component" value="Chromosome"/>
</dbReference>
<dbReference type="EMBL" id="CP098740">
    <property type="protein sequence ID" value="UZK54654.1"/>
    <property type="molecule type" value="Genomic_DNA"/>
</dbReference>
<name>A0ABY6PQY7_9ACTN</name>
<reference evidence="4" key="1">
    <citation type="journal article" date="2022" name="Front. Microbiol.">
        <title>Mirubactin C rescues the lethal effect of cell wall biosynthesis mutations in Bacillus subtilis.</title>
        <authorList>
            <person name="Kepplinger B."/>
            <person name="Wen X."/>
            <person name="Tyler A.R."/>
            <person name="Kim B.Y."/>
            <person name="Brown J."/>
            <person name="Banks P."/>
            <person name="Dashti Y."/>
            <person name="Mackenzie E.S."/>
            <person name="Wills C."/>
            <person name="Kawai Y."/>
            <person name="Waldron K.J."/>
            <person name="Allenby N.E.E."/>
            <person name="Wu L.J."/>
            <person name="Hall M.J."/>
            <person name="Errington J."/>
        </authorList>
    </citation>
    <scope>NUCLEOTIDE SEQUENCE</scope>
    <source>
        <strain evidence="4">MDA8-470</strain>
    </source>
</reference>
<evidence type="ECO:0000259" key="3">
    <source>
        <dbReference type="Pfam" id="PF13400"/>
    </source>
</evidence>
<keyword evidence="2" id="KW-0812">Transmembrane</keyword>
<dbReference type="InterPro" id="IPR028087">
    <property type="entry name" value="Tad_N"/>
</dbReference>
<dbReference type="RefSeq" id="WP_265541790.1">
    <property type="nucleotide sequence ID" value="NZ_CP098740.1"/>
</dbReference>
<feature type="domain" description="Putative Flp pilus-assembly TadG-like N-terminal" evidence="3">
    <location>
        <begin position="6"/>
        <end position="52"/>
    </location>
</feature>
<feature type="transmembrane region" description="Helical" evidence="2">
    <location>
        <begin position="12"/>
        <end position="30"/>
    </location>
</feature>
<organism evidence="4 5">
    <name type="scientific">Streptomyces drozdowiczii</name>
    <dbReference type="NCBI Taxonomy" id="202862"/>
    <lineage>
        <taxon>Bacteria</taxon>
        <taxon>Bacillati</taxon>
        <taxon>Actinomycetota</taxon>
        <taxon>Actinomycetes</taxon>
        <taxon>Kitasatosporales</taxon>
        <taxon>Streptomycetaceae</taxon>
        <taxon>Streptomyces</taxon>
    </lineage>
</organism>
<feature type="compositionally biased region" description="Basic and acidic residues" evidence="1">
    <location>
        <begin position="179"/>
        <end position="191"/>
    </location>
</feature>
<dbReference type="Pfam" id="PF13400">
    <property type="entry name" value="Tad"/>
    <property type="match status" value="1"/>
</dbReference>
<evidence type="ECO:0000256" key="1">
    <source>
        <dbReference type="SAM" id="MobiDB-lite"/>
    </source>
</evidence>
<proteinExistence type="predicted"/>
<sequence>MKRESGQATPLYIAAVTGLLFVALIFLAFGEADIQRNGAQSAADAAALAAAKESRGLLAPDLEAHLTDPDYLDSVFNAAFVGVTGDACGKAADFAARNRASEVRCRPLADGRWGYEVSLRSDKGMSTNVIPGSAGKKATAVAVAVVEPRCTFIPDPGSDPDEDPSPDPSPTPDPDAPDTPDKPIGKVRCDGGLEWGIDPEGTEPMPDMADFFSVHLAEN</sequence>
<keyword evidence="5" id="KW-1185">Reference proteome</keyword>
<keyword evidence="2" id="KW-0472">Membrane</keyword>
<evidence type="ECO:0000313" key="5">
    <source>
        <dbReference type="Proteomes" id="UP001164963"/>
    </source>
</evidence>
<keyword evidence="2" id="KW-1133">Transmembrane helix</keyword>
<feature type="region of interest" description="Disordered" evidence="1">
    <location>
        <begin position="150"/>
        <end position="206"/>
    </location>
</feature>
<protein>
    <submittedName>
        <fullName evidence="4">Pilus assembly protein TadG-related protein</fullName>
    </submittedName>
</protein>